<dbReference type="RefSeq" id="WP_188254210.1">
    <property type="nucleotide sequence ID" value="NZ_JABVCF010000004.1"/>
</dbReference>
<keyword evidence="4" id="KW-0560">Oxidoreductase</keyword>
<comment type="cofactor">
    <cofactor evidence="1 3">
        <name>heme</name>
        <dbReference type="ChEBI" id="CHEBI:30413"/>
    </cofactor>
</comment>
<keyword evidence="4" id="KW-0503">Monooxygenase</keyword>
<keyword evidence="3 4" id="KW-0408">Iron</keyword>
<dbReference type="Gene3D" id="1.10.630.10">
    <property type="entry name" value="Cytochrome P450"/>
    <property type="match status" value="1"/>
</dbReference>
<dbReference type="AlphaFoldDB" id="A0A942DX79"/>
<gene>
    <name evidence="5" type="ORF">KEU06_08340</name>
</gene>
<dbReference type="InterPro" id="IPR002401">
    <property type="entry name" value="Cyt_P450_E_grp-I"/>
</dbReference>
<comment type="similarity">
    <text evidence="2 4">Belongs to the cytochrome P450 family.</text>
</comment>
<evidence type="ECO:0000256" key="2">
    <source>
        <dbReference type="ARBA" id="ARBA00010617"/>
    </source>
</evidence>
<accession>A0A942DX79</accession>
<keyword evidence="6" id="KW-1185">Reference proteome</keyword>
<dbReference type="EMBL" id="JAGWCR010000004">
    <property type="protein sequence ID" value="MBS3648637.1"/>
    <property type="molecule type" value="Genomic_DNA"/>
</dbReference>
<dbReference type="InterPro" id="IPR050121">
    <property type="entry name" value="Cytochrome_P450_monoxygenase"/>
</dbReference>
<evidence type="ECO:0000256" key="1">
    <source>
        <dbReference type="ARBA" id="ARBA00001971"/>
    </source>
</evidence>
<name>A0A942DX79_9HYPH</name>
<dbReference type="Proteomes" id="UP000680348">
    <property type="component" value="Unassembled WGS sequence"/>
</dbReference>
<dbReference type="PANTHER" id="PTHR24305:SF166">
    <property type="entry name" value="CYTOCHROME P450 12A4, MITOCHONDRIAL-RELATED"/>
    <property type="match status" value="1"/>
</dbReference>
<evidence type="ECO:0000256" key="3">
    <source>
        <dbReference type="PIRSR" id="PIRSR602401-1"/>
    </source>
</evidence>
<dbReference type="PANTHER" id="PTHR24305">
    <property type="entry name" value="CYTOCHROME P450"/>
    <property type="match status" value="1"/>
</dbReference>
<dbReference type="InterPro" id="IPR036396">
    <property type="entry name" value="Cyt_P450_sf"/>
</dbReference>
<dbReference type="GO" id="GO:0005506">
    <property type="term" value="F:iron ion binding"/>
    <property type="evidence" value="ECO:0007669"/>
    <property type="project" value="InterPro"/>
</dbReference>
<organism evidence="5 6">
    <name type="scientific">Pseudaminobacter soli</name>
    <name type="common">ex Zhang et al. 2022</name>
    <dbReference type="NCBI Taxonomy" id="2831468"/>
    <lineage>
        <taxon>Bacteria</taxon>
        <taxon>Pseudomonadati</taxon>
        <taxon>Pseudomonadota</taxon>
        <taxon>Alphaproteobacteria</taxon>
        <taxon>Hyphomicrobiales</taxon>
        <taxon>Phyllobacteriaceae</taxon>
        <taxon>Pseudaminobacter</taxon>
    </lineage>
</organism>
<sequence>MRYVSGKLLERWLIVADLPRRKLALSNDPKVVETVMLDRGGVFPKSDVVHDLLVPLIGEGVFGQPGGTRVKETRRIFSRSLATIPDEVMRAVTERLTREYVDRWLRSPGGRVGISEEFSRLTVDVVSEVTLGDRFSEEESIRFTRLFFEYHKKAAALLLMIAHDDVTTRARIIREMGLSPIGAEMRELMLRRFVKPILTGARPLESAPFALALAQSGRMSEGAEGEQALLDEIAVMLLAGHETTASTLSWLASELAGRSDLQDTAAMALSGKSAPGGYWREASPEAVADALAKEALRLYPPIGFFLRETREEAVFRGKQVPAKSFFVIAPWTLHRHRSLWSRPDEFAPMRWLDGSPAPARTSYMPFGLGARICPGARFAAVEMETILRGLLPRARLTLSPGKRAKPLGNLTSRPDREIVLGISERRRADG</sequence>
<dbReference type="CDD" id="cd00302">
    <property type="entry name" value="cytochrome_P450"/>
    <property type="match status" value="1"/>
</dbReference>
<proteinExistence type="inferred from homology"/>
<dbReference type="GO" id="GO:0004497">
    <property type="term" value="F:monooxygenase activity"/>
    <property type="evidence" value="ECO:0007669"/>
    <property type="project" value="UniProtKB-KW"/>
</dbReference>
<dbReference type="PROSITE" id="PS00086">
    <property type="entry name" value="CYTOCHROME_P450"/>
    <property type="match status" value="1"/>
</dbReference>
<dbReference type="SUPFAM" id="SSF48264">
    <property type="entry name" value="Cytochrome P450"/>
    <property type="match status" value="1"/>
</dbReference>
<evidence type="ECO:0000256" key="4">
    <source>
        <dbReference type="RuleBase" id="RU000461"/>
    </source>
</evidence>
<reference evidence="5" key="1">
    <citation type="submission" date="2021-04" db="EMBL/GenBank/DDBJ databases">
        <title>Pseudaminobacter soli sp. nov., isolated from paddy soil contaminated by heavy metals.</title>
        <authorList>
            <person name="Zhang K."/>
        </authorList>
    </citation>
    <scope>NUCLEOTIDE SEQUENCE</scope>
    <source>
        <strain evidence="5">19-2017</strain>
    </source>
</reference>
<comment type="caution">
    <text evidence="5">The sequence shown here is derived from an EMBL/GenBank/DDBJ whole genome shotgun (WGS) entry which is preliminary data.</text>
</comment>
<dbReference type="Pfam" id="PF00067">
    <property type="entry name" value="p450"/>
    <property type="match status" value="1"/>
</dbReference>
<dbReference type="InterPro" id="IPR017972">
    <property type="entry name" value="Cyt_P450_CS"/>
</dbReference>
<dbReference type="InterPro" id="IPR001128">
    <property type="entry name" value="Cyt_P450"/>
</dbReference>
<keyword evidence="3 4" id="KW-0479">Metal-binding</keyword>
<dbReference type="PRINTS" id="PR00385">
    <property type="entry name" value="P450"/>
</dbReference>
<keyword evidence="3 4" id="KW-0349">Heme</keyword>
<evidence type="ECO:0000313" key="6">
    <source>
        <dbReference type="Proteomes" id="UP000680348"/>
    </source>
</evidence>
<feature type="binding site" description="axial binding residue" evidence="3">
    <location>
        <position position="373"/>
    </location>
    <ligand>
        <name>heme</name>
        <dbReference type="ChEBI" id="CHEBI:30413"/>
    </ligand>
    <ligandPart>
        <name>Fe</name>
        <dbReference type="ChEBI" id="CHEBI:18248"/>
    </ligandPart>
</feature>
<evidence type="ECO:0000313" key="5">
    <source>
        <dbReference type="EMBL" id="MBS3648637.1"/>
    </source>
</evidence>
<dbReference type="GO" id="GO:0016705">
    <property type="term" value="F:oxidoreductase activity, acting on paired donors, with incorporation or reduction of molecular oxygen"/>
    <property type="evidence" value="ECO:0007669"/>
    <property type="project" value="InterPro"/>
</dbReference>
<protein>
    <submittedName>
        <fullName evidence="5">Cytochrome P450</fullName>
    </submittedName>
</protein>
<dbReference type="PRINTS" id="PR00463">
    <property type="entry name" value="EP450I"/>
</dbReference>
<dbReference type="GO" id="GO:0020037">
    <property type="term" value="F:heme binding"/>
    <property type="evidence" value="ECO:0007669"/>
    <property type="project" value="InterPro"/>
</dbReference>